<feature type="compositionally biased region" description="Basic and acidic residues" evidence="1">
    <location>
        <begin position="75"/>
        <end position="86"/>
    </location>
</feature>
<reference evidence="2" key="1">
    <citation type="journal article" date="2021" name="Proc. Natl. Acad. Sci. U.S.A.">
        <title>A Catalog of Tens of Thousands of Viruses from Human Metagenomes Reveals Hidden Associations with Chronic Diseases.</title>
        <authorList>
            <person name="Tisza M.J."/>
            <person name="Buck C.B."/>
        </authorList>
    </citation>
    <scope>NUCLEOTIDE SEQUENCE</scope>
    <source>
        <strain evidence="2">CtiBE32</strain>
    </source>
</reference>
<proteinExistence type="predicted"/>
<protein>
    <submittedName>
        <fullName evidence="2">Uncharacterized protein</fullName>
    </submittedName>
</protein>
<accession>A0A8S5N7Q7</accession>
<feature type="region of interest" description="Disordered" evidence="1">
    <location>
        <begin position="75"/>
        <end position="95"/>
    </location>
</feature>
<dbReference type="EMBL" id="BK015088">
    <property type="protein sequence ID" value="DAD90532.1"/>
    <property type="molecule type" value="Genomic_DNA"/>
</dbReference>
<sequence length="95" mass="11227">MSTKFAEDVYVTCPMYCKEASCEIRCLPLTDDATHTTINFKNAEVKRVYKKDFCKGCFWNCSVYRAIDENEDGIDRDRKGMEERAQAKYRKKMRM</sequence>
<evidence type="ECO:0000313" key="2">
    <source>
        <dbReference type="EMBL" id="DAD90532.1"/>
    </source>
</evidence>
<organism evidence="2">
    <name type="scientific">Myoviridae sp. ctiBE32</name>
    <dbReference type="NCBI Taxonomy" id="2826685"/>
    <lineage>
        <taxon>Viruses</taxon>
        <taxon>Duplodnaviria</taxon>
        <taxon>Heunggongvirae</taxon>
        <taxon>Uroviricota</taxon>
        <taxon>Caudoviricetes</taxon>
    </lineage>
</organism>
<name>A0A8S5N7Q7_9CAUD</name>
<evidence type="ECO:0000256" key="1">
    <source>
        <dbReference type="SAM" id="MobiDB-lite"/>
    </source>
</evidence>